<feature type="domain" description="UvrD-like helicase C-terminal" evidence="12">
    <location>
        <begin position="308"/>
        <end position="510"/>
    </location>
</feature>
<evidence type="ECO:0000256" key="10">
    <source>
        <dbReference type="PROSITE-ProRule" id="PRU00560"/>
    </source>
</evidence>
<dbReference type="EC" id="5.6.2.4" evidence="8"/>
<comment type="similarity">
    <text evidence="1">Belongs to the helicase family. UvrD subfamily.</text>
</comment>
<dbReference type="EMBL" id="WBVT01000024">
    <property type="protein sequence ID" value="KAB7789997.1"/>
    <property type="molecule type" value="Genomic_DNA"/>
</dbReference>
<dbReference type="GO" id="GO:0003677">
    <property type="term" value="F:DNA binding"/>
    <property type="evidence" value="ECO:0007669"/>
    <property type="project" value="UniProtKB-KW"/>
</dbReference>
<dbReference type="CDD" id="cd18807">
    <property type="entry name" value="SF1_C_UvrD"/>
    <property type="match status" value="1"/>
</dbReference>
<reference evidence="13 14" key="1">
    <citation type="submission" date="2019-09" db="EMBL/GenBank/DDBJ databases">
        <title>Characterization of the phylogenetic diversity of two novel species belonging to the genus Bifidobacterium: Bifidobacterium cebidarum sp. nov. and Bifidobacterium leontopitheci sp. nov.</title>
        <authorList>
            <person name="Lugli G.A."/>
            <person name="Duranti S."/>
            <person name="Milani C."/>
            <person name="Turroni F."/>
            <person name="Ventura M."/>
        </authorList>
    </citation>
    <scope>NUCLEOTIDE SEQUENCE [LARGE SCALE GENOMIC DNA]</scope>
    <source>
        <strain evidence="13 14">LMG 31471</strain>
    </source>
</reference>
<evidence type="ECO:0000256" key="1">
    <source>
        <dbReference type="ARBA" id="ARBA00009922"/>
    </source>
</evidence>
<protein>
    <recommendedName>
        <fullName evidence="8">DNA 3'-5' helicase</fullName>
        <ecNumber evidence="8">5.6.2.4</ecNumber>
    </recommendedName>
</protein>
<sequence length="510" mass="55435">MTSPTDAILEGLDESQMAAVTALDGPVRIIAGAGAGKTRTVTRRIAYACARGDWDPRRVLAVTFSVKAAMEMRARFTALGIGDDVTAATFHSAALHQLRRVWNDICEAPFPHVSDDQRDAIDRAIRRVTNASDTSPQTIRDVQAEINWTKVSLIAPEDYGRVCSATHRTPPADLDAERFADVIRAYEQEKTARGQIDFDDILLLTCHVLDDFEEAAASIRSSIGWLTVDEYQDVSPLQHRLMRLWLGGDGRSARAGAGGNRNVCVVGDPAQTIYSFAGASSYDLLHFADEFRPLAADITLNTDYRSTPQVVSYANRVLAAAPNRDDYLILHSGRETGPRVGHTVYADDTEEAHGVAARIARLVKGGVKPSDCAILTRINAQQPALCAALRAQGLHYRVRRDSGWQNSALADDAQEKLALLEAKGLSVAASSVTVSTIHASKGLEFPYVFIIGCSEGLLPYGSPGPGEGLEEERRLLYVGVTRAERGLHMSFARAKNEGAYQGRSPSRFLS</sequence>
<evidence type="ECO:0000259" key="11">
    <source>
        <dbReference type="PROSITE" id="PS51198"/>
    </source>
</evidence>
<dbReference type="PANTHER" id="PTHR11070">
    <property type="entry name" value="UVRD / RECB / PCRA DNA HELICASE FAMILY MEMBER"/>
    <property type="match status" value="1"/>
</dbReference>
<dbReference type="InterPro" id="IPR000212">
    <property type="entry name" value="DNA_helicase_UvrD/REP"/>
</dbReference>
<accession>A0A6I1GKV1</accession>
<dbReference type="InterPro" id="IPR014016">
    <property type="entry name" value="UvrD-like_ATP-bd"/>
</dbReference>
<dbReference type="Pfam" id="PF00580">
    <property type="entry name" value="UvrD-helicase"/>
    <property type="match status" value="1"/>
</dbReference>
<evidence type="ECO:0000256" key="9">
    <source>
        <dbReference type="ARBA" id="ARBA00048988"/>
    </source>
</evidence>
<dbReference type="GO" id="GO:0043138">
    <property type="term" value="F:3'-5' DNA helicase activity"/>
    <property type="evidence" value="ECO:0007669"/>
    <property type="project" value="UniProtKB-EC"/>
</dbReference>
<evidence type="ECO:0000256" key="5">
    <source>
        <dbReference type="ARBA" id="ARBA00022840"/>
    </source>
</evidence>
<feature type="binding site" evidence="10">
    <location>
        <begin position="31"/>
        <end position="38"/>
    </location>
    <ligand>
        <name>ATP</name>
        <dbReference type="ChEBI" id="CHEBI:30616"/>
    </ligand>
</feature>
<dbReference type="PROSITE" id="PS51198">
    <property type="entry name" value="UVRD_HELICASE_ATP_BIND"/>
    <property type="match status" value="1"/>
</dbReference>
<keyword evidence="6" id="KW-0413">Isomerase</keyword>
<keyword evidence="2 10" id="KW-0547">Nucleotide-binding</keyword>
<dbReference type="InterPro" id="IPR013986">
    <property type="entry name" value="DExx_box_DNA_helicase_dom_sf"/>
</dbReference>
<dbReference type="CDD" id="cd17932">
    <property type="entry name" value="DEXQc_UvrD"/>
    <property type="match status" value="1"/>
</dbReference>
<gene>
    <name evidence="13" type="ORF">F7D09_1482</name>
</gene>
<evidence type="ECO:0000256" key="7">
    <source>
        <dbReference type="ARBA" id="ARBA00034617"/>
    </source>
</evidence>
<organism evidence="13 14">
    <name type="scientific">Bifidobacterium leontopitheci</name>
    <dbReference type="NCBI Taxonomy" id="2650774"/>
    <lineage>
        <taxon>Bacteria</taxon>
        <taxon>Bacillati</taxon>
        <taxon>Actinomycetota</taxon>
        <taxon>Actinomycetes</taxon>
        <taxon>Bifidobacteriales</taxon>
        <taxon>Bifidobacteriaceae</taxon>
        <taxon>Bifidobacterium</taxon>
    </lineage>
</organism>
<dbReference type="GO" id="GO:0005829">
    <property type="term" value="C:cytosol"/>
    <property type="evidence" value="ECO:0007669"/>
    <property type="project" value="TreeGrafter"/>
</dbReference>
<evidence type="ECO:0000256" key="6">
    <source>
        <dbReference type="ARBA" id="ARBA00023235"/>
    </source>
</evidence>
<keyword evidence="4 10" id="KW-0347">Helicase</keyword>
<name>A0A6I1GKV1_9BIFI</name>
<dbReference type="GO" id="GO:0005524">
    <property type="term" value="F:ATP binding"/>
    <property type="evidence" value="ECO:0007669"/>
    <property type="project" value="UniProtKB-UniRule"/>
</dbReference>
<dbReference type="PANTHER" id="PTHR11070:SF69">
    <property type="entry name" value="ATP-DEPENDENT DNA HELICASE UVRD2"/>
    <property type="match status" value="1"/>
</dbReference>
<keyword evidence="3 10" id="KW-0378">Hydrolase</keyword>
<dbReference type="GO" id="GO:0000725">
    <property type="term" value="P:recombinational repair"/>
    <property type="evidence" value="ECO:0007669"/>
    <property type="project" value="TreeGrafter"/>
</dbReference>
<comment type="caution">
    <text evidence="13">The sequence shown here is derived from an EMBL/GenBank/DDBJ whole genome shotgun (WGS) entry which is preliminary data.</text>
</comment>
<dbReference type="GO" id="GO:0016787">
    <property type="term" value="F:hydrolase activity"/>
    <property type="evidence" value="ECO:0007669"/>
    <property type="project" value="UniProtKB-UniRule"/>
</dbReference>
<dbReference type="AlphaFoldDB" id="A0A6I1GKV1"/>
<dbReference type="Gene3D" id="1.10.10.160">
    <property type="match status" value="1"/>
</dbReference>
<feature type="domain" description="UvrD-like helicase ATP-binding" evidence="11">
    <location>
        <begin position="10"/>
        <end position="307"/>
    </location>
</feature>
<evidence type="ECO:0000256" key="3">
    <source>
        <dbReference type="ARBA" id="ARBA00022801"/>
    </source>
</evidence>
<dbReference type="SUPFAM" id="SSF52540">
    <property type="entry name" value="P-loop containing nucleoside triphosphate hydrolases"/>
    <property type="match status" value="1"/>
</dbReference>
<dbReference type="InterPro" id="IPR027417">
    <property type="entry name" value="P-loop_NTPase"/>
</dbReference>
<evidence type="ECO:0000256" key="4">
    <source>
        <dbReference type="ARBA" id="ARBA00022806"/>
    </source>
</evidence>
<proteinExistence type="inferred from homology"/>
<evidence type="ECO:0000256" key="2">
    <source>
        <dbReference type="ARBA" id="ARBA00022741"/>
    </source>
</evidence>
<comment type="catalytic activity">
    <reaction evidence="7">
        <text>Couples ATP hydrolysis with the unwinding of duplex DNA by translocating in the 3'-5' direction.</text>
        <dbReference type="EC" id="5.6.2.4"/>
    </reaction>
</comment>
<dbReference type="PROSITE" id="PS51217">
    <property type="entry name" value="UVRD_HELICASE_CTER"/>
    <property type="match status" value="1"/>
</dbReference>
<evidence type="ECO:0000313" key="14">
    <source>
        <dbReference type="Proteomes" id="UP000441772"/>
    </source>
</evidence>
<evidence type="ECO:0000313" key="13">
    <source>
        <dbReference type="EMBL" id="KAB7789997.1"/>
    </source>
</evidence>
<dbReference type="Gene3D" id="3.40.50.300">
    <property type="entry name" value="P-loop containing nucleotide triphosphate hydrolases"/>
    <property type="match status" value="3"/>
</dbReference>
<dbReference type="Pfam" id="PF13361">
    <property type="entry name" value="UvrD_C"/>
    <property type="match status" value="2"/>
</dbReference>
<evidence type="ECO:0000256" key="8">
    <source>
        <dbReference type="ARBA" id="ARBA00034808"/>
    </source>
</evidence>
<keyword evidence="5 10" id="KW-0067">ATP-binding</keyword>
<evidence type="ECO:0000259" key="12">
    <source>
        <dbReference type="PROSITE" id="PS51217"/>
    </source>
</evidence>
<comment type="catalytic activity">
    <reaction evidence="9">
        <text>ATP + H2O = ADP + phosphate + H(+)</text>
        <dbReference type="Rhea" id="RHEA:13065"/>
        <dbReference type="ChEBI" id="CHEBI:15377"/>
        <dbReference type="ChEBI" id="CHEBI:15378"/>
        <dbReference type="ChEBI" id="CHEBI:30616"/>
        <dbReference type="ChEBI" id="CHEBI:43474"/>
        <dbReference type="ChEBI" id="CHEBI:456216"/>
        <dbReference type="EC" id="5.6.2.4"/>
    </reaction>
</comment>
<dbReference type="Proteomes" id="UP000441772">
    <property type="component" value="Unassembled WGS sequence"/>
</dbReference>
<keyword evidence="14" id="KW-1185">Reference proteome</keyword>
<dbReference type="InterPro" id="IPR014017">
    <property type="entry name" value="DNA_helicase_UvrD-like_C"/>
</dbReference>